<accession>A0A562NB79</accession>
<reference evidence="2 3" key="1">
    <citation type="journal article" date="2015" name="Stand. Genomic Sci.">
        <title>Genomic Encyclopedia of Bacterial and Archaeal Type Strains, Phase III: the genomes of soil and plant-associated and newly described type strains.</title>
        <authorList>
            <person name="Whitman W.B."/>
            <person name="Woyke T."/>
            <person name="Klenk H.P."/>
            <person name="Zhou Y."/>
            <person name="Lilburn T.G."/>
            <person name="Beck B.J."/>
            <person name="De Vos P."/>
            <person name="Vandamme P."/>
            <person name="Eisen J.A."/>
            <person name="Garrity G."/>
            <person name="Hugenholtz P."/>
            <person name="Kyrpides N.C."/>
        </authorList>
    </citation>
    <scope>NUCLEOTIDE SEQUENCE [LARGE SCALE GENOMIC DNA]</scope>
    <source>
        <strain evidence="2 3">CGMCC 1.5364</strain>
    </source>
</reference>
<evidence type="ECO:0000313" key="2">
    <source>
        <dbReference type="EMBL" id="TWI29425.1"/>
    </source>
</evidence>
<protein>
    <submittedName>
        <fullName evidence="2">Uncharacterized protein</fullName>
    </submittedName>
</protein>
<evidence type="ECO:0000313" key="3">
    <source>
        <dbReference type="Proteomes" id="UP000316225"/>
    </source>
</evidence>
<sequence>MRDDGSDDQKKILEFMAGLMGMDPDDATVDSVSDMSNFDNDGEASAPEKTSDDDPNNLDNH</sequence>
<organism evidence="2 3">
    <name type="scientific">Paracoccus sulfuroxidans</name>
    <dbReference type="NCBI Taxonomy" id="384678"/>
    <lineage>
        <taxon>Bacteria</taxon>
        <taxon>Pseudomonadati</taxon>
        <taxon>Pseudomonadota</taxon>
        <taxon>Alphaproteobacteria</taxon>
        <taxon>Rhodobacterales</taxon>
        <taxon>Paracoccaceae</taxon>
        <taxon>Paracoccus</taxon>
    </lineage>
</organism>
<feature type="compositionally biased region" description="Polar residues" evidence="1">
    <location>
        <begin position="30"/>
        <end position="39"/>
    </location>
</feature>
<evidence type="ECO:0000256" key="1">
    <source>
        <dbReference type="SAM" id="MobiDB-lite"/>
    </source>
</evidence>
<dbReference type="AlphaFoldDB" id="A0A562NB79"/>
<comment type="caution">
    <text evidence="2">The sequence shown here is derived from an EMBL/GenBank/DDBJ whole genome shotgun (WGS) entry which is preliminary data.</text>
</comment>
<feature type="region of interest" description="Disordered" evidence="1">
    <location>
        <begin position="18"/>
        <end position="61"/>
    </location>
</feature>
<feature type="compositionally biased region" description="Acidic residues" evidence="1">
    <location>
        <begin position="51"/>
        <end position="61"/>
    </location>
</feature>
<keyword evidence="3" id="KW-1185">Reference proteome</keyword>
<gene>
    <name evidence="2" type="ORF">IQ24_03635</name>
</gene>
<dbReference type="Proteomes" id="UP000316225">
    <property type="component" value="Unassembled WGS sequence"/>
</dbReference>
<proteinExistence type="predicted"/>
<dbReference type="EMBL" id="VLKU01000014">
    <property type="protein sequence ID" value="TWI29425.1"/>
    <property type="molecule type" value="Genomic_DNA"/>
</dbReference>
<name>A0A562NB79_9RHOB</name>
<dbReference type="RefSeq" id="WP_145399692.1">
    <property type="nucleotide sequence ID" value="NZ_VLKU01000014.1"/>
</dbReference>